<feature type="compositionally biased region" description="Low complexity" evidence="1">
    <location>
        <begin position="105"/>
        <end position="114"/>
    </location>
</feature>
<feature type="compositionally biased region" description="Polar residues" evidence="1">
    <location>
        <begin position="783"/>
        <end position="803"/>
    </location>
</feature>
<sequence length="1171" mass="128651">MEDPRDLPVISRVSIHSSSSSFFPLWGSYPPLMSISSSSPSSPSLLISPISFSKTATSSLSHDTSRQLFPASSAALSPCVCPTSHGLRKGLSSSEKKVRERPRASSYSTPSSLSSSLFSFSFFLSSCPTSPPEPISLSCLSSTSPQIVSASSAASSPRPTIPLPPTCSRADGLFSSSSSPPSLSSSFLSSSSSPCSSSSSTSLAFSPRRSSTTSLSGCTHHESSTRLPALSLPSIVPLENRLSFHTTCIHGAPPPVFSPYVQISREVNDKKIRGNVEQQSSTSSSSRSRKRQQPQNRRLSAAHDGKTSLSSPTKNSISSASSSSCLSLSLLVPPSSSCPVSTAHSSRSCERVASHGPPQSSVEAAFQSKEAALKKRSEGSREKGKEHRGKEDTKNLVLLHLARLALLALGGTRKKGRRRLLRSREACRGGEREEAEEEAGGKNLSRRCKKGEERREDEVKPSYRSGQFTKKSSDRHACNDDLGGGGGGATCKEIGDYICEILHYPDTPSFRSNLSRLLRECCVFHDTSFIKQVRRGVYTLTPHAIASSALHDSPLRVFRRSFFRTIPSLSHGVSVHDGSQGSRTQAVLNKLKEISESKERKNRRIDLKTPGHLNRNMLSSSEIHKEEEEREEASEEEEERRKRGSKKDISSHGHNGSVEEIDRNTRVASNKSLERARKRERSSLHPSSSPSMPQHISSLPSSSSVKAEEEEERRGRVAGYLSVYKGMHSPGRALCYLPGGYAYAQSQEGRDAEALAVVNALQRLAKKSSPTPRGPLPVKRRGQSTCGEKGQSTVIPEASFSSQRPKRCDEKKTLRSQGPFGGVINEEVQMNERNGRTRKHRTSIPHPETFVSLPVSPSSSPFQQNGETDDDLWRKRREDNHMGNGEVSKQIRQKKKVTGKKDVNEAHETLENIACMGKTRSGDAKSIQSGSHTLKANDSLCSHSEENKKKREKEDTKKSQSSSVSAKEKMREQQLLFSSPCESLRRNQSHLSTSQDSRMVGNKRQRKKGSMKTSLGRNVLSKKEPGSTDRSRRKEQEKEEEGSSFLPMGVERLSLAFSPSHQSETFSSMWAFGDAPSSRLVKGKETPREDKKEEADAEKDEVQDNLPKTNTVEKRNTQTPTPVSPFSPPYSPVSSSFPFLPLRVKSQKKSKKRRKEKITKFACHDVSLKTK</sequence>
<feature type="compositionally biased region" description="Basic and acidic residues" evidence="1">
    <location>
        <begin position="899"/>
        <end position="910"/>
    </location>
</feature>
<feature type="compositionally biased region" description="Polar residues" evidence="1">
    <location>
        <begin position="926"/>
        <end position="942"/>
    </location>
</feature>
<feature type="compositionally biased region" description="Low complexity" evidence="1">
    <location>
        <begin position="851"/>
        <end position="861"/>
    </location>
</feature>
<feature type="compositionally biased region" description="Basic and acidic residues" evidence="1">
    <location>
        <begin position="594"/>
        <end position="609"/>
    </location>
</feature>
<dbReference type="RefSeq" id="XP_067920476.1">
    <property type="nucleotide sequence ID" value="XM_068067546.1"/>
</dbReference>
<comment type="caution">
    <text evidence="2">The sequence shown here is derived from an EMBL/GenBank/DDBJ whole genome shotgun (WGS) entry which is preliminary data.</text>
</comment>
<feature type="compositionally biased region" description="Basic and acidic residues" evidence="1">
    <location>
        <begin position="871"/>
        <end position="881"/>
    </location>
</feature>
<feature type="region of interest" description="Disordered" evidence="1">
    <location>
        <begin position="594"/>
        <end position="715"/>
    </location>
</feature>
<feature type="compositionally biased region" description="Acidic residues" evidence="1">
    <location>
        <begin position="628"/>
        <end position="638"/>
    </location>
</feature>
<organism evidence="2 3">
    <name type="scientific">Cystoisospora suis</name>
    <dbReference type="NCBI Taxonomy" id="483139"/>
    <lineage>
        <taxon>Eukaryota</taxon>
        <taxon>Sar</taxon>
        <taxon>Alveolata</taxon>
        <taxon>Apicomplexa</taxon>
        <taxon>Conoidasida</taxon>
        <taxon>Coccidia</taxon>
        <taxon>Eucoccidiorida</taxon>
        <taxon>Eimeriorina</taxon>
        <taxon>Sarcocystidae</taxon>
        <taxon>Cystoisospora</taxon>
    </lineage>
</organism>
<feature type="region of interest" description="Disordered" evidence="1">
    <location>
        <begin position="766"/>
        <end position="1049"/>
    </location>
</feature>
<name>A0A2C6JV58_9APIC</name>
<dbReference type="OrthoDB" id="10688096at2759"/>
<feature type="compositionally biased region" description="Basic residues" evidence="1">
    <location>
        <begin position="1001"/>
        <end position="1010"/>
    </location>
</feature>
<gene>
    <name evidence="2" type="ORF">CSUI_007400</name>
</gene>
<feature type="compositionally biased region" description="Basic and acidic residues" evidence="1">
    <location>
        <begin position="672"/>
        <end position="683"/>
    </location>
</feature>
<feature type="compositionally biased region" description="Basic and acidic residues" evidence="1">
    <location>
        <begin position="1082"/>
        <end position="1094"/>
    </location>
</feature>
<feature type="region of interest" description="Disordered" evidence="1">
    <location>
        <begin position="349"/>
        <end position="391"/>
    </location>
</feature>
<evidence type="ECO:0000313" key="2">
    <source>
        <dbReference type="EMBL" id="PHJ18771.1"/>
    </source>
</evidence>
<dbReference type="GeneID" id="94430757"/>
<feature type="compositionally biased region" description="Basic and acidic residues" evidence="1">
    <location>
        <begin position="422"/>
        <end position="432"/>
    </location>
</feature>
<feature type="region of interest" description="Disordered" evidence="1">
    <location>
        <begin position="419"/>
        <end position="479"/>
    </location>
</feature>
<feature type="compositionally biased region" description="Basic and acidic residues" evidence="1">
    <location>
        <begin position="371"/>
        <end position="391"/>
    </location>
</feature>
<feature type="compositionally biased region" description="Basic and acidic residues" evidence="1">
    <location>
        <begin position="1021"/>
        <end position="1037"/>
    </location>
</feature>
<feature type="compositionally biased region" description="Pro residues" evidence="1">
    <location>
        <begin position="1122"/>
        <end position="1131"/>
    </location>
</feature>
<evidence type="ECO:0000256" key="1">
    <source>
        <dbReference type="SAM" id="MobiDB-lite"/>
    </source>
</evidence>
<feature type="compositionally biased region" description="Basic and acidic residues" evidence="1">
    <location>
        <begin position="943"/>
        <end position="958"/>
    </location>
</feature>
<proteinExistence type="predicted"/>
<protein>
    <submittedName>
        <fullName evidence="2">Uncharacterized protein</fullName>
    </submittedName>
</protein>
<dbReference type="AlphaFoldDB" id="A0A2C6JV58"/>
<feature type="region of interest" description="Disordered" evidence="1">
    <location>
        <begin position="84"/>
        <end position="114"/>
    </location>
</feature>
<feature type="compositionally biased region" description="Low complexity" evidence="1">
    <location>
        <begin position="684"/>
        <end position="704"/>
    </location>
</feature>
<accession>A0A2C6JV58</accession>
<dbReference type="Proteomes" id="UP000221165">
    <property type="component" value="Unassembled WGS sequence"/>
</dbReference>
<feature type="region of interest" description="Disordered" evidence="1">
    <location>
        <begin position="269"/>
        <end position="318"/>
    </location>
</feature>
<reference evidence="2 3" key="1">
    <citation type="journal article" date="2017" name="Int. J. Parasitol.">
        <title>The genome of the protozoan parasite Cystoisospora suis and a reverse vaccinology approach to identify vaccine candidates.</title>
        <authorList>
            <person name="Palmieri N."/>
            <person name="Shrestha A."/>
            <person name="Ruttkowski B."/>
            <person name="Beck T."/>
            <person name="Vogl C."/>
            <person name="Tomley F."/>
            <person name="Blake D.P."/>
            <person name="Joachim A."/>
        </authorList>
    </citation>
    <scope>NUCLEOTIDE SEQUENCE [LARGE SCALE GENOMIC DNA]</scope>
    <source>
        <strain evidence="2 3">Wien I</strain>
    </source>
</reference>
<feature type="region of interest" description="Disordered" evidence="1">
    <location>
        <begin position="1068"/>
        <end position="1138"/>
    </location>
</feature>
<dbReference type="EMBL" id="MIGC01003904">
    <property type="protein sequence ID" value="PHJ18771.1"/>
    <property type="molecule type" value="Genomic_DNA"/>
</dbReference>
<feature type="compositionally biased region" description="Basic and acidic residues" evidence="1">
    <location>
        <begin position="450"/>
        <end position="461"/>
    </location>
</feature>
<dbReference type="VEuPathDB" id="ToxoDB:CSUI_007400"/>
<evidence type="ECO:0000313" key="3">
    <source>
        <dbReference type="Proteomes" id="UP000221165"/>
    </source>
</evidence>
<feature type="compositionally biased region" description="Basic and acidic residues" evidence="1">
    <location>
        <begin position="94"/>
        <end position="103"/>
    </location>
</feature>
<keyword evidence="3" id="KW-1185">Reference proteome</keyword>